<protein>
    <submittedName>
        <fullName evidence="2">GNAT family N-acetyltransferase</fullName>
    </submittedName>
</protein>
<dbReference type="CDD" id="cd04301">
    <property type="entry name" value="NAT_SF"/>
    <property type="match status" value="1"/>
</dbReference>
<dbReference type="Pfam" id="PF13302">
    <property type="entry name" value="Acetyltransf_3"/>
    <property type="match status" value="1"/>
</dbReference>
<proteinExistence type="predicted"/>
<evidence type="ECO:0000313" key="3">
    <source>
        <dbReference type="Proteomes" id="UP001500603"/>
    </source>
</evidence>
<dbReference type="EMBL" id="BAABJM010000002">
    <property type="protein sequence ID" value="GAA5050969.1"/>
    <property type="molecule type" value="Genomic_DNA"/>
</dbReference>
<evidence type="ECO:0000313" key="2">
    <source>
        <dbReference type="EMBL" id="GAA5050969.1"/>
    </source>
</evidence>
<dbReference type="PANTHER" id="PTHR43441:SF10">
    <property type="entry name" value="ACETYLTRANSFERASE"/>
    <property type="match status" value="1"/>
</dbReference>
<evidence type="ECO:0000259" key="1">
    <source>
        <dbReference type="PROSITE" id="PS51186"/>
    </source>
</evidence>
<reference evidence="3" key="1">
    <citation type="journal article" date="2019" name="Int. J. Syst. Evol. Microbiol.">
        <title>The Global Catalogue of Microorganisms (GCM) 10K type strain sequencing project: providing services to taxonomists for standard genome sequencing and annotation.</title>
        <authorList>
            <consortium name="The Broad Institute Genomics Platform"/>
            <consortium name="The Broad Institute Genome Sequencing Center for Infectious Disease"/>
            <person name="Wu L."/>
            <person name="Ma J."/>
        </authorList>
    </citation>
    <scope>NUCLEOTIDE SEQUENCE [LARGE SCALE GENOMIC DNA]</scope>
    <source>
        <strain evidence="3">JCM 18298</strain>
    </source>
</reference>
<dbReference type="PANTHER" id="PTHR43441">
    <property type="entry name" value="RIBOSOMAL-PROTEIN-SERINE ACETYLTRANSFERASE"/>
    <property type="match status" value="1"/>
</dbReference>
<gene>
    <name evidence="2" type="ORF">GCM10023318_21830</name>
</gene>
<dbReference type="Proteomes" id="UP001500603">
    <property type="component" value="Unassembled WGS sequence"/>
</dbReference>
<dbReference type="InterPro" id="IPR051908">
    <property type="entry name" value="Ribosomal_N-acetyltransferase"/>
</dbReference>
<comment type="caution">
    <text evidence="2">The sequence shown here is derived from an EMBL/GenBank/DDBJ whole genome shotgun (WGS) entry which is preliminary data.</text>
</comment>
<accession>A0ABP9K840</accession>
<organism evidence="2 3">
    <name type="scientific">Nocardia callitridis</name>
    <dbReference type="NCBI Taxonomy" id="648753"/>
    <lineage>
        <taxon>Bacteria</taxon>
        <taxon>Bacillati</taxon>
        <taxon>Actinomycetota</taxon>
        <taxon>Actinomycetes</taxon>
        <taxon>Mycobacteriales</taxon>
        <taxon>Nocardiaceae</taxon>
        <taxon>Nocardia</taxon>
    </lineage>
</organism>
<name>A0ABP9K840_9NOCA</name>
<dbReference type="InterPro" id="IPR000182">
    <property type="entry name" value="GNAT_dom"/>
</dbReference>
<dbReference type="InterPro" id="IPR016181">
    <property type="entry name" value="Acyl_CoA_acyltransferase"/>
</dbReference>
<feature type="domain" description="N-acetyltransferase" evidence="1">
    <location>
        <begin position="40"/>
        <end position="197"/>
    </location>
</feature>
<sequence length="203" mass="22649">MTNTARPVHNPSMPNLLPDIVSADLFTKLAQPTLTAEDGLTLRPWVHGDAPAVRIAYQDPEIQAWHCRSIDTEEEAHQFIDRWRTGWREAAAAQWAVVDGEQVVGRVGFRYMAPAEGEAEVAYWTMPGHRGQRIAPRALTTLIAWAFDDIGFHRLALVHSVRNSASCRVAQATGFTLEGTQRSACAHTDGWHDMHLHALINPR</sequence>
<dbReference type="SUPFAM" id="SSF55729">
    <property type="entry name" value="Acyl-CoA N-acyltransferases (Nat)"/>
    <property type="match status" value="1"/>
</dbReference>
<keyword evidence="3" id="KW-1185">Reference proteome</keyword>
<dbReference type="PROSITE" id="PS51186">
    <property type="entry name" value="GNAT"/>
    <property type="match status" value="1"/>
</dbReference>
<dbReference type="Gene3D" id="3.40.630.30">
    <property type="match status" value="1"/>
</dbReference>